<gene>
    <name evidence="1" type="ORF">NE237_006440</name>
</gene>
<accession>A0A9Q0KN76</accession>
<evidence type="ECO:0000313" key="1">
    <source>
        <dbReference type="EMBL" id="KAJ4973266.1"/>
    </source>
</evidence>
<sequence>MVDEFLSGRNKGMFPVRGEIHAIWHVLSFVAIGGDEAPELQKSAPTIQATLFGRTGSKMQSSIVFMAGGLENHCRALATSNLRWVPSTTIVFMARGTATVAVGMPTGLGSVMHVNKLLLHARGEADTAVAMGVVEQSLLKDMRSCMCVRGACLQNGL</sequence>
<dbReference type="EMBL" id="JAMYWD010000004">
    <property type="protein sequence ID" value="KAJ4973266.1"/>
    <property type="molecule type" value="Genomic_DNA"/>
</dbReference>
<organism evidence="1 2">
    <name type="scientific">Protea cynaroides</name>
    <dbReference type="NCBI Taxonomy" id="273540"/>
    <lineage>
        <taxon>Eukaryota</taxon>
        <taxon>Viridiplantae</taxon>
        <taxon>Streptophyta</taxon>
        <taxon>Embryophyta</taxon>
        <taxon>Tracheophyta</taxon>
        <taxon>Spermatophyta</taxon>
        <taxon>Magnoliopsida</taxon>
        <taxon>Proteales</taxon>
        <taxon>Proteaceae</taxon>
        <taxon>Protea</taxon>
    </lineage>
</organism>
<evidence type="ECO:0000313" key="2">
    <source>
        <dbReference type="Proteomes" id="UP001141806"/>
    </source>
</evidence>
<proteinExistence type="predicted"/>
<comment type="caution">
    <text evidence="1">The sequence shown here is derived from an EMBL/GenBank/DDBJ whole genome shotgun (WGS) entry which is preliminary data.</text>
</comment>
<dbReference type="AlphaFoldDB" id="A0A9Q0KN76"/>
<reference evidence="1" key="1">
    <citation type="journal article" date="2023" name="Plant J.">
        <title>The genome of the king protea, Protea cynaroides.</title>
        <authorList>
            <person name="Chang J."/>
            <person name="Duong T.A."/>
            <person name="Schoeman C."/>
            <person name="Ma X."/>
            <person name="Roodt D."/>
            <person name="Barker N."/>
            <person name="Li Z."/>
            <person name="Van de Peer Y."/>
            <person name="Mizrachi E."/>
        </authorList>
    </citation>
    <scope>NUCLEOTIDE SEQUENCE</scope>
    <source>
        <tissue evidence="1">Young leaves</tissue>
    </source>
</reference>
<dbReference type="Proteomes" id="UP001141806">
    <property type="component" value="Unassembled WGS sequence"/>
</dbReference>
<keyword evidence="2" id="KW-1185">Reference proteome</keyword>
<protein>
    <submittedName>
        <fullName evidence="1">Uncharacterized protein</fullName>
    </submittedName>
</protein>
<name>A0A9Q0KN76_9MAGN</name>